<dbReference type="RefSeq" id="WP_068667286.1">
    <property type="nucleotide sequence ID" value="NZ_LYPB01000076.1"/>
</dbReference>
<dbReference type="PROSITE" id="PS50928">
    <property type="entry name" value="ABC_TM1"/>
    <property type="match status" value="1"/>
</dbReference>
<comment type="caution">
    <text evidence="9">The sequence shown here is derived from an EMBL/GenBank/DDBJ whole genome shotgun (WGS) entry which is preliminary data.</text>
</comment>
<feature type="transmembrane region" description="Helical" evidence="7">
    <location>
        <begin position="55"/>
        <end position="81"/>
    </location>
</feature>
<reference evidence="9 10" key="1">
    <citation type="submission" date="2016-05" db="EMBL/GenBank/DDBJ databases">
        <title>Paenibacillus sp. 1ZS3-15 nov., isolated from the rhizosphere soil.</title>
        <authorList>
            <person name="Zhang X.X."/>
            <person name="Zhang J."/>
        </authorList>
    </citation>
    <scope>NUCLEOTIDE SEQUENCE [LARGE SCALE GENOMIC DNA]</scope>
    <source>
        <strain evidence="9 10">1ZS3-15</strain>
    </source>
</reference>
<accession>A0A198A5S3</accession>
<comment type="subcellular location">
    <subcellularLocation>
        <location evidence="1 7">Cell membrane</location>
        <topology evidence="1 7">Multi-pass membrane protein</topology>
    </subcellularLocation>
</comment>
<dbReference type="STRING" id="1850517.A8708_20145"/>
<dbReference type="Pfam" id="PF00528">
    <property type="entry name" value="BPD_transp_1"/>
    <property type="match status" value="1"/>
</dbReference>
<dbReference type="PANTHER" id="PTHR30151:SF20">
    <property type="entry name" value="ABC TRANSPORTER PERMEASE PROTEIN HI_0355-RELATED"/>
    <property type="match status" value="1"/>
</dbReference>
<evidence type="ECO:0000256" key="4">
    <source>
        <dbReference type="ARBA" id="ARBA00022692"/>
    </source>
</evidence>
<keyword evidence="5 7" id="KW-1133">Transmembrane helix</keyword>
<evidence type="ECO:0000256" key="7">
    <source>
        <dbReference type="RuleBase" id="RU363032"/>
    </source>
</evidence>
<gene>
    <name evidence="9" type="ORF">A8708_20145</name>
</gene>
<dbReference type="CDD" id="cd06261">
    <property type="entry name" value="TM_PBP2"/>
    <property type="match status" value="1"/>
</dbReference>
<dbReference type="GO" id="GO:0005886">
    <property type="term" value="C:plasma membrane"/>
    <property type="evidence" value="ECO:0007669"/>
    <property type="project" value="UniProtKB-SubCell"/>
</dbReference>
<sequence>MNIRRWIQAGWPPLVVVILLLFIWQLAVSWAGTADWLLPSPLKIWRDGTTDMSRVWMHMWATVRLMCMGFSIGAIGGVLVASLLHRLPFVKAGFYPLLILSQNIPVIALGPLLIILFGFGLLPKLILISLVCFFPVTMSTLDGFMQTDRSMYNYMQMIGASKRQIFYKLELPHALPFLFTGLKISATYSVMGAVIAEWLGGNVGLGYYMILQKSAFRADREFVAIGIIVILSLLFFWLIAGLEKLIIRWNVKRSS</sequence>
<feature type="transmembrane region" description="Helical" evidence="7">
    <location>
        <begin position="93"/>
        <end position="119"/>
    </location>
</feature>
<evidence type="ECO:0000256" key="5">
    <source>
        <dbReference type="ARBA" id="ARBA00022989"/>
    </source>
</evidence>
<dbReference type="Proteomes" id="UP000078454">
    <property type="component" value="Unassembled WGS sequence"/>
</dbReference>
<keyword evidence="4 7" id="KW-0812">Transmembrane</keyword>
<feature type="transmembrane region" description="Helical" evidence="7">
    <location>
        <begin position="125"/>
        <end position="144"/>
    </location>
</feature>
<evidence type="ECO:0000256" key="3">
    <source>
        <dbReference type="ARBA" id="ARBA00022475"/>
    </source>
</evidence>
<dbReference type="OrthoDB" id="9804353at2"/>
<evidence type="ECO:0000259" key="8">
    <source>
        <dbReference type="PROSITE" id="PS50928"/>
    </source>
</evidence>
<dbReference type="AlphaFoldDB" id="A0A198A5S3"/>
<dbReference type="InterPro" id="IPR000515">
    <property type="entry name" value="MetI-like"/>
</dbReference>
<dbReference type="EMBL" id="LYPB01000076">
    <property type="protein sequence ID" value="OAS16333.1"/>
    <property type="molecule type" value="Genomic_DNA"/>
</dbReference>
<evidence type="ECO:0000313" key="10">
    <source>
        <dbReference type="Proteomes" id="UP000078454"/>
    </source>
</evidence>
<evidence type="ECO:0000313" key="9">
    <source>
        <dbReference type="EMBL" id="OAS16333.1"/>
    </source>
</evidence>
<keyword evidence="10" id="KW-1185">Reference proteome</keyword>
<dbReference type="SUPFAM" id="SSF161098">
    <property type="entry name" value="MetI-like"/>
    <property type="match status" value="1"/>
</dbReference>
<evidence type="ECO:0000256" key="6">
    <source>
        <dbReference type="ARBA" id="ARBA00023136"/>
    </source>
</evidence>
<keyword evidence="2 7" id="KW-0813">Transport</keyword>
<dbReference type="InterPro" id="IPR035906">
    <property type="entry name" value="MetI-like_sf"/>
</dbReference>
<evidence type="ECO:0000256" key="1">
    <source>
        <dbReference type="ARBA" id="ARBA00004651"/>
    </source>
</evidence>
<comment type="similarity">
    <text evidence="7">Belongs to the binding-protein-dependent transport system permease family.</text>
</comment>
<organism evidence="9 10">
    <name type="scientific">Paenibacillus oryzisoli</name>
    <dbReference type="NCBI Taxonomy" id="1850517"/>
    <lineage>
        <taxon>Bacteria</taxon>
        <taxon>Bacillati</taxon>
        <taxon>Bacillota</taxon>
        <taxon>Bacilli</taxon>
        <taxon>Bacillales</taxon>
        <taxon>Paenibacillaceae</taxon>
        <taxon>Paenibacillus</taxon>
    </lineage>
</organism>
<dbReference type="PANTHER" id="PTHR30151">
    <property type="entry name" value="ALKANE SULFONATE ABC TRANSPORTER-RELATED, MEMBRANE SUBUNIT"/>
    <property type="match status" value="1"/>
</dbReference>
<evidence type="ECO:0000256" key="2">
    <source>
        <dbReference type="ARBA" id="ARBA00022448"/>
    </source>
</evidence>
<dbReference type="Gene3D" id="1.10.3720.10">
    <property type="entry name" value="MetI-like"/>
    <property type="match status" value="1"/>
</dbReference>
<name>A0A198A5S3_9BACL</name>
<proteinExistence type="inferred from homology"/>
<dbReference type="GO" id="GO:0055085">
    <property type="term" value="P:transmembrane transport"/>
    <property type="evidence" value="ECO:0007669"/>
    <property type="project" value="InterPro"/>
</dbReference>
<protein>
    <submittedName>
        <fullName evidence="9">Nitrate ABC transporter permease</fullName>
    </submittedName>
</protein>
<feature type="domain" description="ABC transmembrane type-1" evidence="8">
    <location>
        <begin position="59"/>
        <end position="240"/>
    </location>
</feature>
<feature type="transmembrane region" description="Helical" evidence="7">
    <location>
        <begin position="222"/>
        <end position="240"/>
    </location>
</feature>
<keyword evidence="3" id="KW-1003">Cell membrane</keyword>
<feature type="transmembrane region" description="Helical" evidence="7">
    <location>
        <begin position="188"/>
        <end position="210"/>
    </location>
</feature>
<keyword evidence="6 7" id="KW-0472">Membrane</keyword>